<name>X0XNZ7_9ZZZZ</name>
<evidence type="ECO:0000313" key="1">
    <source>
        <dbReference type="EMBL" id="GAG26691.1"/>
    </source>
</evidence>
<reference evidence="1" key="1">
    <citation type="journal article" date="2014" name="Front. Microbiol.">
        <title>High frequency of phylogenetically diverse reductive dehalogenase-homologous genes in deep subseafloor sedimentary metagenomes.</title>
        <authorList>
            <person name="Kawai M."/>
            <person name="Futagami T."/>
            <person name="Toyoda A."/>
            <person name="Takaki Y."/>
            <person name="Nishi S."/>
            <person name="Hori S."/>
            <person name="Arai W."/>
            <person name="Tsubouchi T."/>
            <person name="Morono Y."/>
            <person name="Uchiyama I."/>
            <person name="Ito T."/>
            <person name="Fujiyama A."/>
            <person name="Inagaki F."/>
            <person name="Takami H."/>
        </authorList>
    </citation>
    <scope>NUCLEOTIDE SEQUENCE</scope>
    <source>
        <strain evidence="1">Expedition CK06-06</strain>
    </source>
</reference>
<dbReference type="EMBL" id="BARS01037500">
    <property type="protein sequence ID" value="GAG26691.1"/>
    <property type="molecule type" value="Genomic_DNA"/>
</dbReference>
<sequence>DGDIEFITRTKQRFPGASVQRITCKAEQLTRDQLVALQEIKQTNSLRVYLSKDGTNFIDAVIVNIFSTAMQSENNLHEFSVEIEFPDDFDFYAGKLY</sequence>
<proteinExistence type="predicted"/>
<protein>
    <submittedName>
        <fullName evidence="1">Uncharacterized protein</fullName>
    </submittedName>
</protein>
<gene>
    <name evidence="1" type="ORF">S01H1_57497</name>
</gene>
<comment type="caution">
    <text evidence="1">The sequence shown here is derived from an EMBL/GenBank/DDBJ whole genome shotgun (WGS) entry which is preliminary data.</text>
</comment>
<accession>X0XNZ7</accession>
<feature type="non-terminal residue" evidence="1">
    <location>
        <position position="1"/>
    </location>
</feature>
<dbReference type="AlphaFoldDB" id="X0XNZ7"/>
<organism evidence="1">
    <name type="scientific">marine sediment metagenome</name>
    <dbReference type="NCBI Taxonomy" id="412755"/>
    <lineage>
        <taxon>unclassified sequences</taxon>
        <taxon>metagenomes</taxon>
        <taxon>ecological metagenomes</taxon>
    </lineage>
</organism>